<dbReference type="Pfam" id="PF07714">
    <property type="entry name" value="PK_Tyr_Ser-Thr"/>
    <property type="match status" value="1"/>
</dbReference>
<evidence type="ECO:0000256" key="6">
    <source>
        <dbReference type="ARBA" id="ARBA00022679"/>
    </source>
</evidence>
<keyword evidence="3" id="KW-0723">Serine/threonine-protein kinase</keyword>
<evidence type="ECO:0000256" key="1">
    <source>
        <dbReference type="ARBA" id="ARBA00004167"/>
    </source>
</evidence>
<evidence type="ECO:0000259" key="21">
    <source>
        <dbReference type="PROSITE" id="PS50011"/>
    </source>
</evidence>
<dbReference type="Gene3D" id="3.80.10.10">
    <property type="entry name" value="Ribonuclease Inhibitor"/>
    <property type="match status" value="1"/>
</dbReference>
<feature type="chain" id="PRO_5042112077" description="non-specific serine/threonine protein kinase" evidence="20">
    <location>
        <begin position="27"/>
        <end position="872"/>
    </location>
</feature>
<evidence type="ECO:0000256" key="2">
    <source>
        <dbReference type="ARBA" id="ARBA00012513"/>
    </source>
</evidence>
<feature type="transmembrane region" description="Helical" evidence="19">
    <location>
        <begin position="486"/>
        <end position="511"/>
    </location>
</feature>
<protein>
    <recommendedName>
        <fullName evidence="2">non-specific serine/threonine protein kinase</fullName>
        <ecNumber evidence="2">2.7.11.1</ecNumber>
    </recommendedName>
</protein>
<dbReference type="InterPro" id="IPR001611">
    <property type="entry name" value="Leu-rich_rpt"/>
</dbReference>
<keyword evidence="13 19" id="KW-1133">Transmembrane helix</keyword>
<keyword evidence="5" id="KW-0433">Leucine-rich repeat</keyword>
<evidence type="ECO:0000256" key="15">
    <source>
        <dbReference type="ARBA" id="ARBA00023170"/>
    </source>
</evidence>
<dbReference type="EMBL" id="JANJYI010000004">
    <property type="protein sequence ID" value="KAK2654559.1"/>
    <property type="molecule type" value="Genomic_DNA"/>
</dbReference>
<dbReference type="CDD" id="cd14066">
    <property type="entry name" value="STKc_IRAK"/>
    <property type="match status" value="1"/>
</dbReference>
<dbReference type="InterPro" id="IPR011009">
    <property type="entry name" value="Kinase-like_dom_sf"/>
</dbReference>
<evidence type="ECO:0000256" key="4">
    <source>
        <dbReference type="ARBA" id="ARBA00022553"/>
    </source>
</evidence>
<evidence type="ECO:0000256" key="3">
    <source>
        <dbReference type="ARBA" id="ARBA00022527"/>
    </source>
</evidence>
<dbReference type="FunFam" id="3.30.200.20:FF:000394">
    <property type="entry name" value="Leucine-rich repeat receptor-like protein kinase"/>
    <property type="match status" value="1"/>
</dbReference>
<keyword evidence="10 18" id="KW-0547">Nucleotide-binding</keyword>
<gene>
    <name evidence="22" type="ORF">Ddye_014415</name>
</gene>
<evidence type="ECO:0000256" key="19">
    <source>
        <dbReference type="SAM" id="Phobius"/>
    </source>
</evidence>
<dbReference type="FunFam" id="1.10.510.10:FF:000146">
    <property type="entry name" value="LRR receptor-like serine/threonine-protein kinase IOS1"/>
    <property type="match status" value="1"/>
</dbReference>
<comment type="subcellular location">
    <subcellularLocation>
        <location evidence="1">Membrane</location>
        <topology evidence="1">Single-pass membrane protein</topology>
    </subcellularLocation>
</comment>
<evidence type="ECO:0000256" key="12">
    <source>
        <dbReference type="ARBA" id="ARBA00022840"/>
    </source>
</evidence>
<dbReference type="InterPro" id="IPR008271">
    <property type="entry name" value="Ser/Thr_kinase_AS"/>
</dbReference>
<dbReference type="Pfam" id="PF00560">
    <property type="entry name" value="LRR_1"/>
    <property type="match status" value="1"/>
</dbReference>
<dbReference type="Proteomes" id="UP001280121">
    <property type="component" value="Unassembled WGS sequence"/>
</dbReference>
<keyword evidence="11" id="KW-0418">Kinase</keyword>
<dbReference type="InterPro" id="IPR001245">
    <property type="entry name" value="Ser-Thr/Tyr_kinase_cat_dom"/>
</dbReference>
<sequence length="872" mass="97408">MLMQIFGSFFLSVVLGGLVFAVFVQAQYQSGFISLDCGLPENSHYTDDISGINYISDADFIDTGTGNSILPEFQKDAVQQLWHVRSFPQGNRNCYSFNLTKGNKYLIRATFMYGNYDEQALFPVFDMHIGPNKWTTIKTRNVSFVVIQELVHIMPSSYLQVCLVNTDSGTPFISALEIRPLNSTLYGTQPGSLNLFQRMDIGSTSNRTVRYADDVYDRLWFPDSLRWPVINTSLPMDSASSNGHAPPSVVMQTAGTPENTSEPMNFFLDIVDTTLQFYVYFHFAEIQKLKANESRELNIFFNAVHWYGPFSPKYLTTTTVYSPKVLTGGKYAFSIFKTESSTLPPILNAVEIYTVIESLQSETEKKDVDAITNIKLNYGVKKISWQGDPCAPKDYIWEGLNCSFDGSTPRITSLDMSNNNLTGPMPDFLTQLPLRVLKLDGNNLTGLLPVALLERSNNGSLSLSVSGNQNLCAAISCKKKKEKSNIVVPVVASVAGSVLLIAAALVIFLILKRKPKDGKVETESASNVMSFESNNRQYKARNRDFETKNRQFSYSNILKITDNFNKTLGNGGFGTVYYGRLDQMEVAVKMLSESSAQGFQQFEAEVQLLMRVHHRNLVSLVGYCDEDNKMALVYEYMEKGNLQEHLSDSSANVLSWEGRLRIAVEAAQGLEYLHNGCKPPIIHRDVKSTNILLNENFQAKLADFGLSKSFPTDNNTHVSTIVAGTPGYLDPEYRISNRLTEKSDVFSFGVVLLEIITCRSAITRTSEYEKTHLSQWVNSLISQGDVRKIVDQRLQGDVDTNSVWKAVEIAMACLSATASRRPTMNVVVMELNECLAIEMARIKSASTGFDSKDSIDHMISLNLGTELNPRAR</sequence>
<feature type="binding site" evidence="18">
    <location>
        <position position="589"/>
    </location>
    <ligand>
        <name>ATP</name>
        <dbReference type="ChEBI" id="CHEBI:30616"/>
    </ligand>
</feature>
<dbReference type="PROSITE" id="PS50011">
    <property type="entry name" value="PROTEIN_KINASE_DOM"/>
    <property type="match status" value="1"/>
</dbReference>
<proteinExistence type="predicted"/>
<dbReference type="InterPro" id="IPR000719">
    <property type="entry name" value="Prot_kinase_dom"/>
</dbReference>
<dbReference type="AlphaFoldDB" id="A0AAD9X819"/>
<dbReference type="GO" id="GO:0004674">
    <property type="term" value="F:protein serine/threonine kinase activity"/>
    <property type="evidence" value="ECO:0007669"/>
    <property type="project" value="UniProtKB-KW"/>
</dbReference>
<organism evidence="22 23">
    <name type="scientific">Dipteronia dyeriana</name>
    <dbReference type="NCBI Taxonomy" id="168575"/>
    <lineage>
        <taxon>Eukaryota</taxon>
        <taxon>Viridiplantae</taxon>
        <taxon>Streptophyta</taxon>
        <taxon>Embryophyta</taxon>
        <taxon>Tracheophyta</taxon>
        <taxon>Spermatophyta</taxon>
        <taxon>Magnoliopsida</taxon>
        <taxon>eudicotyledons</taxon>
        <taxon>Gunneridae</taxon>
        <taxon>Pentapetalae</taxon>
        <taxon>rosids</taxon>
        <taxon>malvids</taxon>
        <taxon>Sapindales</taxon>
        <taxon>Sapindaceae</taxon>
        <taxon>Hippocastanoideae</taxon>
        <taxon>Acereae</taxon>
        <taxon>Dipteronia</taxon>
    </lineage>
</organism>
<dbReference type="EC" id="2.7.11.1" evidence="2"/>
<evidence type="ECO:0000256" key="16">
    <source>
        <dbReference type="ARBA" id="ARBA00047899"/>
    </source>
</evidence>
<accession>A0AAD9X819</accession>
<keyword evidence="15" id="KW-0675">Receptor</keyword>
<comment type="catalytic activity">
    <reaction evidence="17">
        <text>L-seryl-[protein] + ATP = O-phospho-L-seryl-[protein] + ADP + H(+)</text>
        <dbReference type="Rhea" id="RHEA:17989"/>
        <dbReference type="Rhea" id="RHEA-COMP:9863"/>
        <dbReference type="Rhea" id="RHEA-COMP:11604"/>
        <dbReference type="ChEBI" id="CHEBI:15378"/>
        <dbReference type="ChEBI" id="CHEBI:29999"/>
        <dbReference type="ChEBI" id="CHEBI:30616"/>
        <dbReference type="ChEBI" id="CHEBI:83421"/>
        <dbReference type="ChEBI" id="CHEBI:456216"/>
        <dbReference type="EC" id="2.7.11.1"/>
    </reaction>
</comment>
<keyword evidence="23" id="KW-1185">Reference proteome</keyword>
<evidence type="ECO:0000256" key="18">
    <source>
        <dbReference type="PROSITE-ProRule" id="PRU10141"/>
    </source>
</evidence>
<feature type="signal peptide" evidence="20">
    <location>
        <begin position="1"/>
        <end position="26"/>
    </location>
</feature>
<dbReference type="SUPFAM" id="SSF56112">
    <property type="entry name" value="Protein kinase-like (PK-like)"/>
    <property type="match status" value="1"/>
</dbReference>
<name>A0AAD9X819_9ROSI</name>
<evidence type="ECO:0000256" key="10">
    <source>
        <dbReference type="ARBA" id="ARBA00022741"/>
    </source>
</evidence>
<dbReference type="Gene3D" id="3.30.200.20">
    <property type="entry name" value="Phosphorylase Kinase, domain 1"/>
    <property type="match status" value="1"/>
</dbReference>
<keyword evidence="8 20" id="KW-0732">Signal</keyword>
<dbReference type="PANTHER" id="PTHR45631:SF202">
    <property type="entry name" value="SENESCENCE-INDUCED RECEPTOR-LIKE SERINE_THREONINE-PROTEIN KINASE"/>
    <property type="match status" value="1"/>
</dbReference>
<evidence type="ECO:0000256" key="7">
    <source>
        <dbReference type="ARBA" id="ARBA00022692"/>
    </source>
</evidence>
<dbReference type="Gene3D" id="1.10.510.10">
    <property type="entry name" value="Transferase(Phosphotransferase) domain 1"/>
    <property type="match status" value="1"/>
</dbReference>
<evidence type="ECO:0000256" key="8">
    <source>
        <dbReference type="ARBA" id="ARBA00022729"/>
    </source>
</evidence>
<evidence type="ECO:0000256" key="17">
    <source>
        <dbReference type="ARBA" id="ARBA00048679"/>
    </source>
</evidence>
<dbReference type="PROSITE" id="PS00107">
    <property type="entry name" value="PROTEIN_KINASE_ATP"/>
    <property type="match status" value="1"/>
</dbReference>
<dbReference type="InterPro" id="IPR017441">
    <property type="entry name" value="Protein_kinase_ATP_BS"/>
</dbReference>
<dbReference type="InterPro" id="IPR032675">
    <property type="entry name" value="LRR_dom_sf"/>
</dbReference>
<evidence type="ECO:0000256" key="9">
    <source>
        <dbReference type="ARBA" id="ARBA00022737"/>
    </source>
</evidence>
<evidence type="ECO:0000256" key="20">
    <source>
        <dbReference type="SAM" id="SignalP"/>
    </source>
</evidence>
<dbReference type="PROSITE" id="PS00108">
    <property type="entry name" value="PROTEIN_KINASE_ST"/>
    <property type="match status" value="1"/>
</dbReference>
<keyword evidence="12 18" id="KW-0067">ATP-binding</keyword>
<evidence type="ECO:0000313" key="23">
    <source>
        <dbReference type="Proteomes" id="UP001280121"/>
    </source>
</evidence>
<dbReference type="GO" id="GO:0016020">
    <property type="term" value="C:membrane"/>
    <property type="evidence" value="ECO:0007669"/>
    <property type="project" value="UniProtKB-SubCell"/>
</dbReference>
<feature type="domain" description="Protein kinase" evidence="21">
    <location>
        <begin position="562"/>
        <end position="835"/>
    </location>
</feature>
<evidence type="ECO:0000256" key="13">
    <source>
        <dbReference type="ARBA" id="ARBA00022989"/>
    </source>
</evidence>
<evidence type="ECO:0000313" key="22">
    <source>
        <dbReference type="EMBL" id="KAK2654559.1"/>
    </source>
</evidence>
<keyword evidence="9" id="KW-0677">Repeat</keyword>
<keyword evidence="14 19" id="KW-0472">Membrane</keyword>
<evidence type="ECO:0000256" key="11">
    <source>
        <dbReference type="ARBA" id="ARBA00022777"/>
    </source>
</evidence>
<evidence type="ECO:0000256" key="14">
    <source>
        <dbReference type="ARBA" id="ARBA00023136"/>
    </source>
</evidence>
<comment type="caution">
    <text evidence="22">The sequence shown here is derived from an EMBL/GenBank/DDBJ whole genome shotgun (WGS) entry which is preliminary data.</text>
</comment>
<keyword evidence="4" id="KW-0597">Phosphoprotein</keyword>
<evidence type="ECO:0000256" key="5">
    <source>
        <dbReference type="ARBA" id="ARBA00022614"/>
    </source>
</evidence>
<dbReference type="InterPro" id="IPR024788">
    <property type="entry name" value="Malectin-like_Carb-bd_dom"/>
</dbReference>
<keyword evidence="7 19" id="KW-0812">Transmembrane</keyword>
<dbReference type="GO" id="GO:0005524">
    <property type="term" value="F:ATP binding"/>
    <property type="evidence" value="ECO:0007669"/>
    <property type="project" value="UniProtKB-UniRule"/>
</dbReference>
<dbReference type="SUPFAM" id="SSF52058">
    <property type="entry name" value="L domain-like"/>
    <property type="match status" value="1"/>
</dbReference>
<keyword evidence="6" id="KW-0808">Transferase</keyword>
<comment type="catalytic activity">
    <reaction evidence="16">
        <text>L-threonyl-[protein] + ATP = O-phospho-L-threonyl-[protein] + ADP + H(+)</text>
        <dbReference type="Rhea" id="RHEA:46608"/>
        <dbReference type="Rhea" id="RHEA-COMP:11060"/>
        <dbReference type="Rhea" id="RHEA-COMP:11605"/>
        <dbReference type="ChEBI" id="CHEBI:15378"/>
        <dbReference type="ChEBI" id="CHEBI:30013"/>
        <dbReference type="ChEBI" id="CHEBI:30616"/>
        <dbReference type="ChEBI" id="CHEBI:61977"/>
        <dbReference type="ChEBI" id="CHEBI:456216"/>
        <dbReference type="EC" id="2.7.11.1"/>
    </reaction>
</comment>
<reference evidence="22" key="1">
    <citation type="journal article" date="2023" name="Plant J.">
        <title>Genome sequences and population genomics provide insights into the demographic history, inbreeding, and mutation load of two 'living fossil' tree species of Dipteronia.</title>
        <authorList>
            <person name="Feng Y."/>
            <person name="Comes H.P."/>
            <person name="Chen J."/>
            <person name="Zhu S."/>
            <person name="Lu R."/>
            <person name="Zhang X."/>
            <person name="Li P."/>
            <person name="Qiu J."/>
            <person name="Olsen K.M."/>
            <person name="Qiu Y."/>
        </authorList>
    </citation>
    <scope>NUCLEOTIDE SEQUENCE</scope>
    <source>
        <strain evidence="22">KIB01</strain>
    </source>
</reference>
<dbReference type="SMART" id="SM00220">
    <property type="entry name" value="S_TKc"/>
    <property type="match status" value="1"/>
</dbReference>
<dbReference type="PANTHER" id="PTHR45631">
    <property type="entry name" value="OS07G0107800 PROTEIN-RELATED"/>
    <property type="match status" value="1"/>
</dbReference>
<dbReference type="Pfam" id="PF12819">
    <property type="entry name" value="Malectin_like"/>
    <property type="match status" value="1"/>
</dbReference>